<name>A0A6A3AG76_HIBSY</name>
<dbReference type="SMART" id="SM00343">
    <property type="entry name" value="ZnF_C2HC"/>
    <property type="match status" value="1"/>
</dbReference>
<evidence type="ECO:0000256" key="5">
    <source>
        <dbReference type="SAM" id="MobiDB-lite"/>
    </source>
</evidence>
<dbReference type="Pfam" id="PF00665">
    <property type="entry name" value="rve"/>
    <property type="match status" value="1"/>
</dbReference>
<dbReference type="GO" id="GO:0008233">
    <property type="term" value="F:peptidase activity"/>
    <property type="evidence" value="ECO:0007669"/>
    <property type="project" value="UniProtKB-KW"/>
</dbReference>
<dbReference type="Gene3D" id="3.30.420.10">
    <property type="entry name" value="Ribonuclease H-like superfamily/Ribonuclease H"/>
    <property type="match status" value="1"/>
</dbReference>
<dbReference type="InterPro" id="IPR045865">
    <property type="entry name" value="ACT-like_dom_sf"/>
</dbReference>
<evidence type="ECO:0000256" key="4">
    <source>
        <dbReference type="PROSITE-ProRule" id="PRU00047"/>
    </source>
</evidence>
<evidence type="ECO:0000313" key="9">
    <source>
        <dbReference type="EMBL" id="KAE8702225.1"/>
    </source>
</evidence>
<reference evidence="9" key="1">
    <citation type="submission" date="2019-09" db="EMBL/GenBank/DDBJ databases">
        <title>Draft genome information of white flower Hibiscus syriacus.</title>
        <authorList>
            <person name="Kim Y.-M."/>
        </authorList>
    </citation>
    <scope>NUCLEOTIDE SEQUENCE [LARGE SCALE GENOMIC DNA]</scope>
    <source>
        <strain evidence="9">YM2019G1</strain>
    </source>
</reference>
<dbReference type="SUPFAM" id="SSF57756">
    <property type="entry name" value="Retrovirus zinc finger-like domains"/>
    <property type="match status" value="1"/>
</dbReference>
<dbReference type="FunFam" id="3.30.70.260:FF:000008">
    <property type="entry name" value="D-3-phosphoglycerate dehydrogenase, chloroplastic"/>
    <property type="match status" value="1"/>
</dbReference>
<dbReference type="Gene3D" id="3.40.50.720">
    <property type="entry name" value="NAD(P)-binding Rossmann-like Domain"/>
    <property type="match status" value="2"/>
</dbReference>
<dbReference type="GO" id="GO:0008270">
    <property type="term" value="F:zinc ion binding"/>
    <property type="evidence" value="ECO:0007669"/>
    <property type="project" value="UniProtKB-KW"/>
</dbReference>
<dbReference type="EMBL" id="VEPZ02001009">
    <property type="protein sequence ID" value="KAE8702225.1"/>
    <property type="molecule type" value="Genomic_DNA"/>
</dbReference>
<gene>
    <name evidence="9" type="ORF">F3Y22_tig00110485pilonHSYRG00093</name>
</gene>
<protein>
    <submittedName>
        <fullName evidence="9">Ribonuclease H protein</fullName>
    </submittedName>
</protein>
<dbReference type="InterPro" id="IPR036397">
    <property type="entry name" value="RNaseH_sf"/>
</dbReference>
<dbReference type="SUPFAM" id="SSF55021">
    <property type="entry name" value="ACT-like"/>
    <property type="match status" value="1"/>
</dbReference>
<dbReference type="Gene3D" id="3.30.70.260">
    <property type="match status" value="1"/>
</dbReference>
<feature type="compositionally biased region" description="Basic and acidic residues" evidence="5">
    <location>
        <begin position="192"/>
        <end position="202"/>
    </location>
</feature>
<organism evidence="9 10">
    <name type="scientific">Hibiscus syriacus</name>
    <name type="common">Rose of Sharon</name>
    <dbReference type="NCBI Taxonomy" id="106335"/>
    <lineage>
        <taxon>Eukaryota</taxon>
        <taxon>Viridiplantae</taxon>
        <taxon>Streptophyta</taxon>
        <taxon>Embryophyta</taxon>
        <taxon>Tracheophyta</taxon>
        <taxon>Spermatophyta</taxon>
        <taxon>Magnoliopsida</taxon>
        <taxon>eudicotyledons</taxon>
        <taxon>Gunneridae</taxon>
        <taxon>Pentapetalae</taxon>
        <taxon>rosids</taxon>
        <taxon>malvids</taxon>
        <taxon>Malvales</taxon>
        <taxon>Malvaceae</taxon>
        <taxon>Malvoideae</taxon>
        <taxon>Hibiscus</taxon>
    </lineage>
</organism>
<keyword evidence="2" id="KW-0479">Metal-binding</keyword>
<dbReference type="CDD" id="cd09272">
    <property type="entry name" value="RNase_HI_RT_Ty1"/>
    <property type="match status" value="1"/>
</dbReference>
<dbReference type="Pfam" id="PF01842">
    <property type="entry name" value="ACT"/>
    <property type="match status" value="1"/>
</dbReference>
<evidence type="ECO:0000259" key="6">
    <source>
        <dbReference type="PROSITE" id="PS50158"/>
    </source>
</evidence>
<dbReference type="Pfam" id="PF00098">
    <property type="entry name" value="zf-CCHC"/>
    <property type="match status" value="1"/>
</dbReference>
<dbReference type="SUPFAM" id="SSF53098">
    <property type="entry name" value="Ribonuclease H-like"/>
    <property type="match status" value="1"/>
</dbReference>
<keyword evidence="3" id="KW-0378">Hydrolase</keyword>
<evidence type="ECO:0000256" key="1">
    <source>
        <dbReference type="ARBA" id="ARBA00022670"/>
    </source>
</evidence>
<feature type="domain" description="CCHC-type" evidence="6">
    <location>
        <begin position="259"/>
        <end position="274"/>
    </location>
</feature>
<dbReference type="Pfam" id="PF14223">
    <property type="entry name" value="Retrotran_gag_2"/>
    <property type="match status" value="1"/>
</dbReference>
<dbReference type="CDD" id="cd04902">
    <property type="entry name" value="ACT_3PGDH-xct"/>
    <property type="match status" value="1"/>
</dbReference>
<dbReference type="InterPro" id="IPR054722">
    <property type="entry name" value="PolX-like_BBD"/>
</dbReference>
<dbReference type="PROSITE" id="PS51671">
    <property type="entry name" value="ACT"/>
    <property type="match status" value="1"/>
</dbReference>
<proteinExistence type="predicted"/>
<feature type="compositionally biased region" description="Basic residues" evidence="5">
    <location>
        <begin position="206"/>
        <end position="220"/>
    </location>
</feature>
<feature type="region of interest" description="Disordered" evidence="5">
    <location>
        <begin position="642"/>
        <end position="685"/>
    </location>
</feature>
<evidence type="ECO:0000313" key="10">
    <source>
        <dbReference type="Proteomes" id="UP000436088"/>
    </source>
</evidence>
<dbReference type="InterPro" id="IPR039537">
    <property type="entry name" value="Retrotran_Ty1/copia-like"/>
</dbReference>
<dbReference type="GO" id="GO:0015074">
    <property type="term" value="P:DNA integration"/>
    <property type="evidence" value="ECO:0007669"/>
    <property type="project" value="InterPro"/>
</dbReference>
<evidence type="ECO:0000259" key="8">
    <source>
        <dbReference type="PROSITE" id="PS51671"/>
    </source>
</evidence>
<dbReference type="Pfam" id="PF07727">
    <property type="entry name" value="RVT_2"/>
    <property type="match status" value="1"/>
</dbReference>
<feature type="compositionally biased region" description="Low complexity" evidence="5">
    <location>
        <begin position="222"/>
        <end position="233"/>
    </location>
</feature>
<sequence length="992" mass="112624">MANGMAPFQVPTLNNNNYDNWSIKMKALLGSQDVWDIIEKGYNEPADDDAFATLTPDQKTTLKDSRKRDKKALYLIYQALDDDGFERFQVQALARKRGRSCKPLTKDPSKVVAVSNQLKRNGEKLDDVRIIEKILRSLDPKFEHIVVTIEETKDLEEMKIEQLQGSLQAYEEKHKKKHEFTEQLLKLQLKDMHESQRNDKNQRGQGRGRGHGRGGSRGRGRGWNYNNNNSNNNYEKGESSTRGRGRINPNSKYDKSQIRCYNCQKFGHYASECRAPNNKIEEKANYVEEKTDGKETLLLARKETDGGQANSWYLDSGASNHMCGRKDMFVELDKSVSGNVSFGDDSTIAVKGRDDKNNFIAKVPMSKNRMFLINIQNDVAKCLKACYKDSSWLWHLRFGHLNFGGKVFQRSETRAKKPLELIHTDVWTDQPSSLEVEVFEVFKKFKAAVERESGRKIKSMRSDRGGEFTSREFQEFCEANGIRRPMTVPRSPQQMVWQKERIEQSSTWHEACSKQETTQRIWAEAVSCAVYLSNRSPTRSVWGKTPQEAWSGRKPDISHLRTFGSIAHVHVPDERRTKLDDKSESFIFIGYDANSKGYKLYNPDNKKFVISRDVVFNEEGEWDFNSHTDDFNFFPQFEEDEQTMREQLDESQQELATPPTSPTSTTQGDSSPSSSSSGSQSEELCNAQEALEISMRLIISLAAQNKWKIQQMDVKSAFLNGVLEEELYIQQPSGYEVKGHEDKVLKLKKALYGLKQAPRAWNSRIDKKAMQRDTEEVQDGELDWGGDIDNRRSTTGFVFFMGDIAFTWINLLKEIGLIQEEPTKVCVDNKSAIALAKNPVTVTPHLGASTMEAQEGVAIEIAEAVVGALKGETSCNCGVENRMSNLLRNLGGWLSNWYQVTWCQDRESILYCAKSSVCEISVKGRVDQPGMIGKVGSILGEENVNVSFMSVGRIAPRTHAVMAIGVDEQPRKESLKRIGEVPSIEELVFLEL</sequence>
<keyword evidence="4" id="KW-0862">Zinc</keyword>
<feature type="region of interest" description="Disordered" evidence="5">
    <location>
        <begin position="192"/>
        <end position="251"/>
    </location>
</feature>
<dbReference type="InterPro" id="IPR001584">
    <property type="entry name" value="Integrase_cat-core"/>
</dbReference>
<feature type="domain" description="Integrase catalytic" evidence="7">
    <location>
        <begin position="384"/>
        <end position="554"/>
    </location>
</feature>
<dbReference type="InterPro" id="IPR025314">
    <property type="entry name" value="DUF4219"/>
</dbReference>
<dbReference type="InterPro" id="IPR012337">
    <property type="entry name" value="RNaseH-like_sf"/>
</dbReference>
<keyword evidence="10" id="KW-1185">Reference proteome</keyword>
<dbReference type="Gene3D" id="4.10.60.10">
    <property type="entry name" value="Zinc finger, CCHC-type"/>
    <property type="match status" value="1"/>
</dbReference>
<feature type="domain" description="ACT" evidence="8">
    <location>
        <begin position="920"/>
        <end position="992"/>
    </location>
</feature>
<accession>A0A6A3AG76</accession>
<evidence type="ECO:0000256" key="2">
    <source>
        <dbReference type="ARBA" id="ARBA00022723"/>
    </source>
</evidence>
<evidence type="ECO:0000256" key="3">
    <source>
        <dbReference type="ARBA" id="ARBA00022801"/>
    </source>
</evidence>
<evidence type="ECO:0000259" key="7">
    <source>
        <dbReference type="PROSITE" id="PS50994"/>
    </source>
</evidence>
<keyword evidence="4" id="KW-0863">Zinc-finger</keyword>
<keyword evidence="1" id="KW-0645">Protease</keyword>
<dbReference type="GO" id="GO:0003676">
    <property type="term" value="F:nucleic acid binding"/>
    <property type="evidence" value="ECO:0007669"/>
    <property type="project" value="InterPro"/>
</dbReference>
<dbReference type="Proteomes" id="UP000436088">
    <property type="component" value="Unassembled WGS sequence"/>
</dbReference>
<dbReference type="PANTHER" id="PTHR42648">
    <property type="entry name" value="TRANSPOSASE, PUTATIVE-RELATED"/>
    <property type="match status" value="1"/>
</dbReference>
<dbReference type="PROSITE" id="PS50994">
    <property type="entry name" value="INTEGRASE"/>
    <property type="match status" value="1"/>
</dbReference>
<dbReference type="Pfam" id="PF25597">
    <property type="entry name" value="SH3_retrovirus"/>
    <property type="match status" value="1"/>
</dbReference>
<dbReference type="Pfam" id="PF13961">
    <property type="entry name" value="DUF4219"/>
    <property type="match status" value="1"/>
</dbReference>
<dbReference type="InterPro" id="IPR001878">
    <property type="entry name" value="Znf_CCHC"/>
</dbReference>
<dbReference type="InterPro" id="IPR036875">
    <property type="entry name" value="Znf_CCHC_sf"/>
</dbReference>
<dbReference type="Pfam" id="PF22936">
    <property type="entry name" value="Pol_BBD"/>
    <property type="match status" value="1"/>
</dbReference>
<feature type="compositionally biased region" description="Low complexity" evidence="5">
    <location>
        <begin position="662"/>
        <end position="681"/>
    </location>
</feature>
<dbReference type="PROSITE" id="PS50158">
    <property type="entry name" value="ZF_CCHC"/>
    <property type="match status" value="1"/>
</dbReference>
<dbReference type="AlphaFoldDB" id="A0A6A3AG76"/>
<dbReference type="InterPro" id="IPR002912">
    <property type="entry name" value="ACT_dom"/>
</dbReference>
<dbReference type="PANTHER" id="PTHR42648:SF18">
    <property type="entry name" value="RETROTRANSPOSON, UNCLASSIFIED-LIKE PROTEIN"/>
    <property type="match status" value="1"/>
</dbReference>
<dbReference type="GO" id="GO:0006508">
    <property type="term" value="P:proteolysis"/>
    <property type="evidence" value="ECO:0007669"/>
    <property type="project" value="UniProtKB-KW"/>
</dbReference>
<dbReference type="InterPro" id="IPR013103">
    <property type="entry name" value="RVT_2"/>
</dbReference>
<comment type="caution">
    <text evidence="9">The sequence shown here is derived from an EMBL/GenBank/DDBJ whole genome shotgun (WGS) entry which is preliminary data.</text>
</comment>
<dbReference type="InterPro" id="IPR057670">
    <property type="entry name" value="SH3_retrovirus"/>
</dbReference>